<sequence>MTLYILKSSLPKLYYGCLLHYIRNEKELFQRLSLDFHIYAHWEPHTLRNNKQEDAVPLCHVIPESIRFPQRNDCSPRHHQEKSNPRPFRKLRAETLKSVSCTY</sequence>
<dbReference type="AlphaFoldDB" id="A0AAV4MNJ6"/>
<evidence type="ECO:0000313" key="1">
    <source>
        <dbReference type="EMBL" id="GIX73413.1"/>
    </source>
</evidence>
<gene>
    <name evidence="1" type="ORF">CEXT_188011</name>
</gene>
<keyword evidence="2" id="KW-1185">Reference proteome</keyword>
<reference evidence="1 2" key="1">
    <citation type="submission" date="2021-06" db="EMBL/GenBank/DDBJ databases">
        <title>Caerostris extrusa draft genome.</title>
        <authorList>
            <person name="Kono N."/>
            <person name="Arakawa K."/>
        </authorList>
    </citation>
    <scope>NUCLEOTIDE SEQUENCE [LARGE SCALE GENOMIC DNA]</scope>
</reference>
<name>A0AAV4MNJ6_CAEEX</name>
<accession>A0AAV4MNJ6</accession>
<evidence type="ECO:0000313" key="2">
    <source>
        <dbReference type="Proteomes" id="UP001054945"/>
    </source>
</evidence>
<dbReference type="Proteomes" id="UP001054945">
    <property type="component" value="Unassembled WGS sequence"/>
</dbReference>
<comment type="caution">
    <text evidence="1">The sequence shown here is derived from an EMBL/GenBank/DDBJ whole genome shotgun (WGS) entry which is preliminary data.</text>
</comment>
<dbReference type="EMBL" id="BPLR01002405">
    <property type="protein sequence ID" value="GIX73413.1"/>
    <property type="molecule type" value="Genomic_DNA"/>
</dbReference>
<organism evidence="1 2">
    <name type="scientific">Caerostris extrusa</name>
    <name type="common">Bark spider</name>
    <name type="synonym">Caerostris bankana</name>
    <dbReference type="NCBI Taxonomy" id="172846"/>
    <lineage>
        <taxon>Eukaryota</taxon>
        <taxon>Metazoa</taxon>
        <taxon>Ecdysozoa</taxon>
        <taxon>Arthropoda</taxon>
        <taxon>Chelicerata</taxon>
        <taxon>Arachnida</taxon>
        <taxon>Araneae</taxon>
        <taxon>Araneomorphae</taxon>
        <taxon>Entelegynae</taxon>
        <taxon>Araneoidea</taxon>
        <taxon>Araneidae</taxon>
        <taxon>Caerostris</taxon>
    </lineage>
</organism>
<proteinExistence type="predicted"/>
<protein>
    <submittedName>
        <fullName evidence="1">Uncharacterized protein</fullName>
    </submittedName>
</protein>